<dbReference type="CDD" id="cd06561">
    <property type="entry name" value="AlkD_like"/>
    <property type="match status" value="1"/>
</dbReference>
<dbReference type="Gene3D" id="1.25.10.90">
    <property type="match status" value="1"/>
</dbReference>
<dbReference type="Pfam" id="PF08713">
    <property type="entry name" value="DNA_alkylation"/>
    <property type="match status" value="1"/>
</dbReference>
<protein>
    <recommendedName>
        <fullName evidence="2">DNA alkylation repair enzyme</fullName>
    </recommendedName>
</protein>
<dbReference type="AlphaFoldDB" id="X1DNF5"/>
<dbReference type="EMBL" id="BARU01000524">
    <property type="protein sequence ID" value="GAH21732.1"/>
    <property type="molecule type" value="Genomic_DNA"/>
</dbReference>
<organism evidence="1">
    <name type="scientific">marine sediment metagenome</name>
    <dbReference type="NCBI Taxonomy" id="412755"/>
    <lineage>
        <taxon>unclassified sequences</taxon>
        <taxon>metagenomes</taxon>
        <taxon>ecological metagenomes</taxon>
    </lineage>
</organism>
<dbReference type="InterPro" id="IPR014825">
    <property type="entry name" value="DNA_alkylation"/>
</dbReference>
<dbReference type="SUPFAM" id="SSF48371">
    <property type="entry name" value="ARM repeat"/>
    <property type="match status" value="1"/>
</dbReference>
<evidence type="ECO:0008006" key="2">
    <source>
        <dbReference type="Google" id="ProtNLM"/>
    </source>
</evidence>
<name>X1DNF5_9ZZZZ</name>
<comment type="caution">
    <text evidence="1">The sequence shown here is derived from an EMBL/GenBank/DDBJ whole genome shotgun (WGS) entry which is preliminary data.</text>
</comment>
<gene>
    <name evidence="1" type="ORF">S03H2_01718</name>
</gene>
<dbReference type="InterPro" id="IPR016024">
    <property type="entry name" value="ARM-type_fold"/>
</dbReference>
<dbReference type="PANTHER" id="PTHR41291">
    <property type="entry name" value="DNA ALKYLATION REPAIR PROTEIN"/>
    <property type="match status" value="1"/>
</dbReference>
<proteinExistence type="predicted"/>
<sequence>MASVEEVLKKLKAKARPDQLEGMARYGMVAERRLGVSVPDMRKIAKELGRDHKLALELWKKGIPEARILAAMIDEPEKLTEKQMEDWVKDINSWDVCDQVCANLFEKNAFAWKKILDWSEREEEFVKRTAFALIACLAWHDKGAEDEKFIKLFPVIRRGATDERNFVKKAVNINLTQPKPSFWF</sequence>
<reference evidence="1" key="1">
    <citation type="journal article" date="2014" name="Front. Microbiol.">
        <title>High frequency of phylogenetically diverse reductive dehalogenase-homologous genes in deep subseafloor sedimentary metagenomes.</title>
        <authorList>
            <person name="Kawai M."/>
            <person name="Futagami T."/>
            <person name="Toyoda A."/>
            <person name="Takaki Y."/>
            <person name="Nishi S."/>
            <person name="Hori S."/>
            <person name="Arai W."/>
            <person name="Tsubouchi T."/>
            <person name="Morono Y."/>
            <person name="Uchiyama I."/>
            <person name="Ito T."/>
            <person name="Fujiyama A."/>
            <person name="Inagaki F."/>
            <person name="Takami H."/>
        </authorList>
    </citation>
    <scope>NUCLEOTIDE SEQUENCE</scope>
    <source>
        <strain evidence="1">Expedition CK06-06</strain>
    </source>
</reference>
<evidence type="ECO:0000313" key="1">
    <source>
        <dbReference type="EMBL" id="GAH21732.1"/>
    </source>
</evidence>
<accession>X1DNF5</accession>
<dbReference type="PANTHER" id="PTHR41291:SF1">
    <property type="entry name" value="DNA ALKYLATION REPAIR PROTEIN"/>
    <property type="match status" value="1"/>
</dbReference>